<sequence>MAEIRGWELTAVSQTPFLDVPADHPAAPAIVYLWENGFIPEFEPDCISESEELLFCPDAPLRRANAAVMMGSIYDLGNVEEP</sequence>
<protein>
    <recommendedName>
        <fullName evidence="1">SLH domain-containing protein</fullName>
    </recommendedName>
</protein>
<dbReference type="PROSITE" id="PS51272">
    <property type="entry name" value="SLH"/>
    <property type="match status" value="1"/>
</dbReference>
<dbReference type="InterPro" id="IPR001119">
    <property type="entry name" value="SLH_dom"/>
</dbReference>
<dbReference type="AlphaFoldDB" id="A0A3B0UKR6"/>
<evidence type="ECO:0000313" key="2">
    <source>
        <dbReference type="EMBL" id="VAW31721.1"/>
    </source>
</evidence>
<gene>
    <name evidence="2" type="ORF">MNBD_CHLOROFLEXI01-3629</name>
</gene>
<name>A0A3B0UKR6_9ZZZZ</name>
<reference evidence="2" key="1">
    <citation type="submission" date="2018-06" db="EMBL/GenBank/DDBJ databases">
        <authorList>
            <person name="Zhirakovskaya E."/>
        </authorList>
    </citation>
    <scope>NUCLEOTIDE SEQUENCE</scope>
</reference>
<organism evidence="2">
    <name type="scientific">hydrothermal vent metagenome</name>
    <dbReference type="NCBI Taxonomy" id="652676"/>
    <lineage>
        <taxon>unclassified sequences</taxon>
        <taxon>metagenomes</taxon>
        <taxon>ecological metagenomes</taxon>
    </lineage>
</organism>
<feature type="domain" description="SLH" evidence="1">
    <location>
        <begin position="13"/>
        <end position="82"/>
    </location>
</feature>
<proteinExistence type="predicted"/>
<evidence type="ECO:0000259" key="1">
    <source>
        <dbReference type="PROSITE" id="PS51272"/>
    </source>
</evidence>
<dbReference type="EMBL" id="UOEU01000276">
    <property type="protein sequence ID" value="VAW31721.1"/>
    <property type="molecule type" value="Genomic_DNA"/>
</dbReference>
<accession>A0A3B0UKR6</accession>